<dbReference type="KEGG" id="atr:18422522"/>
<keyword evidence="2" id="KW-0812">Transmembrane</keyword>
<dbReference type="Proteomes" id="UP000017836">
    <property type="component" value="Unassembled WGS sequence"/>
</dbReference>
<feature type="region of interest" description="Disordered" evidence="1">
    <location>
        <begin position="54"/>
        <end position="105"/>
    </location>
</feature>
<keyword evidence="2" id="KW-0472">Membrane</keyword>
<dbReference type="AlphaFoldDB" id="W1NHJ2"/>
<evidence type="ECO:0000313" key="4">
    <source>
        <dbReference type="Proteomes" id="UP000017836"/>
    </source>
</evidence>
<organism evidence="3 4">
    <name type="scientific">Amborella trichopoda</name>
    <dbReference type="NCBI Taxonomy" id="13333"/>
    <lineage>
        <taxon>Eukaryota</taxon>
        <taxon>Viridiplantae</taxon>
        <taxon>Streptophyta</taxon>
        <taxon>Embryophyta</taxon>
        <taxon>Tracheophyta</taxon>
        <taxon>Spermatophyta</taxon>
        <taxon>Magnoliopsida</taxon>
        <taxon>Amborellales</taxon>
        <taxon>Amborellaceae</taxon>
        <taxon>Amborella</taxon>
    </lineage>
</organism>
<dbReference type="OrthoDB" id="1923043at2759"/>
<feature type="compositionally biased region" description="Basic and acidic residues" evidence="1">
    <location>
        <begin position="96"/>
        <end position="105"/>
    </location>
</feature>
<dbReference type="OMA" id="ETIGEQN"/>
<dbReference type="EMBL" id="KI397507">
    <property type="protein sequence ID" value="ERM94650.1"/>
    <property type="molecule type" value="Genomic_DNA"/>
</dbReference>
<dbReference type="PANTHER" id="PTHR35490:SF2">
    <property type="entry name" value="BACTERIOPHAGE N4 ADSORPTION B PROTEIN"/>
    <property type="match status" value="1"/>
</dbReference>
<dbReference type="Gramene" id="ERM94650">
    <property type="protein sequence ID" value="ERM94650"/>
    <property type="gene ID" value="AMTR_s00011p00205190"/>
</dbReference>
<dbReference type="eggNOG" id="ENOG502QPVC">
    <property type="taxonomic scope" value="Eukaryota"/>
</dbReference>
<gene>
    <name evidence="3" type="ORF">AMTR_s00011p00205190</name>
</gene>
<accession>W1NHJ2</accession>
<protein>
    <submittedName>
        <fullName evidence="3">Uncharacterized protein</fullName>
    </submittedName>
</protein>
<proteinExistence type="predicted"/>
<evidence type="ECO:0000256" key="2">
    <source>
        <dbReference type="SAM" id="Phobius"/>
    </source>
</evidence>
<dbReference type="PANTHER" id="PTHR35490">
    <property type="entry name" value="BACTERIOPHAGE N4 ADSORPTION B PROTEIN"/>
    <property type="match status" value="1"/>
</dbReference>
<feature type="transmembrane region" description="Helical" evidence="2">
    <location>
        <begin position="389"/>
        <end position="410"/>
    </location>
</feature>
<evidence type="ECO:0000256" key="1">
    <source>
        <dbReference type="SAM" id="MobiDB-lite"/>
    </source>
</evidence>
<keyword evidence="4" id="KW-1185">Reference proteome</keyword>
<dbReference type="HOGENOM" id="CLU_649504_0_0_1"/>
<sequence>MPTFTAIALDRLLEHSTESSSSKPPATKLEKKIILKPPRSYILPTLYATPEATPIPDSPSSFPPSPYVINHKRRGPRLSKSYLQGDGLESAQSNGQEKRKENGHEAKEVVEIDVNASHKKNAIGAEILDETSVLNDVDEAGDFLQIIGEDDGTKNGHVGVQDSSRTLCVDGEKEDRVVDCEDFFDPQNSISVASHSELEENCGSGCISKQTPVGEFFDACEELSSEGTSASSPKIPISDIESELCNIRLSLLLEIEKRKQFEEALADMQSKWHRMQQRMSLVGLSCSTSSLATLSSSEDDRIQTEAIDDLCRQVMIARFVANSIGRGCARAEVDEEMESRIDSKNLEIARLRDKVQYYEAVNHEMSQRNQQAVEMARRHRQTRKRRKKWLWSMVGITIAFGTAAIMWSYIPHAHCREVEQEQQVVDLQMQE</sequence>
<evidence type="ECO:0000313" key="3">
    <source>
        <dbReference type="EMBL" id="ERM94650.1"/>
    </source>
</evidence>
<keyword evidence="2" id="KW-1133">Transmembrane helix</keyword>
<reference evidence="4" key="1">
    <citation type="journal article" date="2013" name="Science">
        <title>The Amborella genome and the evolution of flowering plants.</title>
        <authorList>
            <consortium name="Amborella Genome Project"/>
        </authorList>
    </citation>
    <scope>NUCLEOTIDE SEQUENCE [LARGE SCALE GENOMIC DNA]</scope>
</reference>
<name>W1NHJ2_AMBTC</name>